<accession>A0A323UU40</accession>
<sequence>MIERGAIAALGLSILAHVALLGADPFEVRAVGPAVAAERAPPMVLVDISAFRPPPLEPQAVPAVAEAPEPVAPVPVVKPKPVPQPRPAPLAALSAERLPVVEETVVDALAADAVPDDEVRTHADPLPEMLAAAGAGLLPQPQGEVFSIDGWPTHGAIVFRVFLGDKGLQVGEARHEWSHDGSRYSMQVVLETTGVAALLKGFHYVQRSEGQIMPEGLRPDLFSVTQRGKAQEVADFDWVANRVSIRRGDRERRAAALQAGDQDVLSLWHQIGIVGTAGLPRTLLVVSNKDAESALLEAVGEEGLRLPIGRLETLRLRAQAEDGKLTIDIWLARNYGMLPVRIRMVDDKGEVLDQQAVQLRLAPPDTTPGEPAPRAEMIELKEEVPAFPVADLYIN</sequence>
<dbReference type="AlphaFoldDB" id="A0A323UU40"/>
<dbReference type="EMBL" id="QKOE01000006">
    <property type="protein sequence ID" value="PZA16532.1"/>
    <property type="molecule type" value="Genomic_DNA"/>
</dbReference>
<dbReference type="InterPro" id="IPR021457">
    <property type="entry name" value="DUF3108"/>
</dbReference>
<dbReference type="RefSeq" id="WP_110524293.1">
    <property type="nucleotide sequence ID" value="NZ_QKOE01000006.1"/>
</dbReference>
<proteinExistence type="predicted"/>
<keyword evidence="2" id="KW-1185">Reference proteome</keyword>
<comment type="caution">
    <text evidence="1">The sequence shown here is derived from an EMBL/GenBank/DDBJ whole genome shotgun (WGS) entry which is preliminary data.</text>
</comment>
<dbReference type="Pfam" id="PF11306">
    <property type="entry name" value="DUF3108"/>
    <property type="match status" value="1"/>
</dbReference>
<organism evidence="1 2">
    <name type="scientific">Parazoarcus communis SWub3 = DSM 12120</name>
    <dbReference type="NCBI Taxonomy" id="1121029"/>
    <lineage>
        <taxon>Bacteria</taxon>
        <taxon>Pseudomonadati</taxon>
        <taxon>Pseudomonadota</taxon>
        <taxon>Betaproteobacteria</taxon>
        <taxon>Rhodocyclales</taxon>
        <taxon>Zoogloeaceae</taxon>
        <taxon>Parazoarcus</taxon>
    </lineage>
</organism>
<protein>
    <submittedName>
        <fullName evidence="1">DUF3108 domain-containing protein</fullName>
    </submittedName>
</protein>
<dbReference type="Proteomes" id="UP000248259">
    <property type="component" value="Unassembled WGS sequence"/>
</dbReference>
<dbReference type="OrthoDB" id="8526020at2"/>
<name>A0A323UU40_9RHOO</name>
<gene>
    <name evidence="1" type="ORF">DNK49_10390</name>
</gene>
<reference evidence="1 2" key="1">
    <citation type="submission" date="2018-06" db="EMBL/GenBank/DDBJ databases">
        <title>Azoarcus communis strain SWub3 genome.</title>
        <authorList>
            <person name="Zorraquino Salvo V."/>
            <person name="Toubiana D."/>
            <person name="Blumwald E."/>
        </authorList>
    </citation>
    <scope>NUCLEOTIDE SEQUENCE [LARGE SCALE GENOMIC DNA]</scope>
    <source>
        <strain evidence="1 2">SWub3</strain>
    </source>
</reference>
<evidence type="ECO:0000313" key="1">
    <source>
        <dbReference type="EMBL" id="PZA16532.1"/>
    </source>
</evidence>
<evidence type="ECO:0000313" key="2">
    <source>
        <dbReference type="Proteomes" id="UP000248259"/>
    </source>
</evidence>